<feature type="compositionally biased region" description="Basic residues" evidence="1">
    <location>
        <begin position="74"/>
        <end position="87"/>
    </location>
</feature>
<feature type="region of interest" description="Disordered" evidence="1">
    <location>
        <begin position="1"/>
        <end position="89"/>
    </location>
</feature>
<proteinExistence type="predicted"/>
<organism evidence="2 3">
    <name type="scientific">Setaria viridis</name>
    <name type="common">Green bristlegrass</name>
    <name type="synonym">Setaria italica subsp. viridis</name>
    <dbReference type="NCBI Taxonomy" id="4556"/>
    <lineage>
        <taxon>Eukaryota</taxon>
        <taxon>Viridiplantae</taxon>
        <taxon>Streptophyta</taxon>
        <taxon>Embryophyta</taxon>
        <taxon>Tracheophyta</taxon>
        <taxon>Spermatophyta</taxon>
        <taxon>Magnoliopsida</taxon>
        <taxon>Liliopsida</taxon>
        <taxon>Poales</taxon>
        <taxon>Poaceae</taxon>
        <taxon>PACMAD clade</taxon>
        <taxon>Panicoideae</taxon>
        <taxon>Panicodae</taxon>
        <taxon>Paniceae</taxon>
        <taxon>Cenchrinae</taxon>
        <taxon>Setaria</taxon>
    </lineage>
</organism>
<gene>
    <name evidence="2" type="ORF">SEVIR_9G121201v2</name>
</gene>
<reference evidence="2" key="1">
    <citation type="submission" date="2019-03" db="EMBL/GenBank/DDBJ databases">
        <title>WGS assembly of Setaria viridis.</title>
        <authorList>
            <person name="Huang P."/>
            <person name="Jenkins J."/>
            <person name="Grimwood J."/>
            <person name="Barry K."/>
            <person name="Healey A."/>
            <person name="Mamidi S."/>
            <person name="Sreedasyam A."/>
            <person name="Shu S."/>
            <person name="Feldman M."/>
            <person name="Wu J."/>
            <person name="Yu Y."/>
            <person name="Chen C."/>
            <person name="Johnson J."/>
            <person name="Rokhsar D."/>
            <person name="Baxter I."/>
            <person name="Schmutz J."/>
            <person name="Brutnell T."/>
            <person name="Kellogg E."/>
        </authorList>
    </citation>
    <scope>NUCLEOTIDE SEQUENCE [LARGE SCALE GENOMIC DNA]</scope>
</reference>
<feature type="compositionally biased region" description="Basic residues" evidence="1">
    <location>
        <begin position="31"/>
        <end position="40"/>
    </location>
</feature>
<dbReference type="Gramene" id="TKV91783">
    <property type="protein sequence ID" value="TKV91783"/>
    <property type="gene ID" value="SEVIR_9G121201v2"/>
</dbReference>
<sequence length="167" mass="18910">MARWNRSRTGVHSPDVQRVLGGSTSTVLRGPRGKTGKRKKIEGFDSSTPRRLVGGTRVGLTLSPPSPSTPRLLGSRRRRPHRRRGPFFRRAESPTSLPVPCWECRSIVRKSIGFFFCRSIRFFLQRAASIPFGFKKDQERRPALEILPRSAAFDASFQDGPVLSVYW</sequence>
<evidence type="ECO:0000256" key="1">
    <source>
        <dbReference type="SAM" id="MobiDB-lite"/>
    </source>
</evidence>
<dbReference type="AlphaFoldDB" id="A0A4U6SUU4"/>
<keyword evidence="3" id="KW-1185">Reference proteome</keyword>
<dbReference type="Proteomes" id="UP000298652">
    <property type="component" value="Chromosome 9"/>
</dbReference>
<dbReference type="EMBL" id="CM016560">
    <property type="protein sequence ID" value="TKV91783.1"/>
    <property type="molecule type" value="Genomic_DNA"/>
</dbReference>
<name>A0A4U6SUU4_SETVI</name>
<protein>
    <submittedName>
        <fullName evidence="2">Uncharacterized protein</fullName>
    </submittedName>
</protein>
<evidence type="ECO:0000313" key="2">
    <source>
        <dbReference type="EMBL" id="TKV91783.1"/>
    </source>
</evidence>
<accession>A0A4U6SUU4</accession>
<evidence type="ECO:0000313" key="3">
    <source>
        <dbReference type="Proteomes" id="UP000298652"/>
    </source>
</evidence>